<feature type="compositionally biased region" description="Polar residues" evidence="4">
    <location>
        <begin position="546"/>
        <end position="555"/>
    </location>
</feature>
<protein>
    <submittedName>
        <fullName evidence="7">Kinesin heavy chain-like</fullName>
    </submittedName>
</protein>
<proteinExistence type="inferred from homology"/>
<dbReference type="KEGG" id="apln:108739485"/>
<keyword evidence="6" id="KW-1185">Reference proteome</keyword>
<dbReference type="Pfam" id="PF00225">
    <property type="entry name" value="Kinesin"/>
    <property type="match status" value="1"/>
</dbReference>
<evidence type="ECO:0000256" key="1">
    <source>
        <dbReference type="ARBA" id="ARBA00022741"/>
    </source>
</evidence>
<keyword evidence="2 3" id="KW-0067">ATP-binding</keyword>
<feature type="binding site" evidence="3">
    <location>
        <begin position="58"/>
        <end position="65"/>
    </location>
    <ligand>
        <name>ATP</name>
        <dbReference type="ChEBI" id="CHEBI:30616"/>
    </ligand>
</feature>
<feature type="compositionally biased region" description="Basic residues" evidence="4">
    <location>
        <begin position="1004"/>
        <end position="1020"/>
    </location>
</feature>
<dbReference type="InterPro" id="IPR001752">
    <property type="entry name" value="Kinesin_motor_dom"/>
</dbReference>
<dbReference type="GO" id="GO:0008017">
    <property type="term" value="F:microtubule binding"/>
    <property type="evidence" value="ECO:0007669"/>
    <property type="project" value="InterPro"/>
</dbReference>
<evidence type="ECO:0000256" key="4">
    <source>
        <dbReference type="SAM" id="MobiDB-lite"/>
    </source>
</evidence>
<evidence type="ECO:0000313" key="6">
    <source>
        <dbReference type="Proteomes" id="UP000192223"/>
    </source>
</evidence>
<sequence>MVSVPEQNTGDSRQRVRRFTFDHCFSPDSNQEEVFNVIGKEIEEALRRRHHSCVLAYGQSSTGKTHTMMGTSSDPGLTPRICNNIFSYLQKTAMDDDQVDNNASVSYLEIYNEKVRDLLEPQGDLNKTEKRLLKVREHPKRGPYVQGLTQHEASDPETLLKWLNVGNSNRRVAATLTNPFSSRSHSVFTLTYLGGIQLHLVDLAGSERAGTRCPTASILKEGANINKSLVALGNVISTLAEYSTKYSKSQHRKRFVPYRDSILTWLLKDTLGGNSRTLMIATVSPSSACYSETVNTLRFGQRAKQIVSQPVVNEDPKERTIRELKAEIIRLKELLTHSQLNTSLVECKNSPIENEYTEVKNSPNNHNTCTEDNYESSSIQTDLILENKITEESEPKGLQILSRYNLANSIRKPHSNTLVSYSDINTLNCNSTTCFNQEKLIPLITVNSTTTELKRSSKSLTASSENQKKMEKRKSKSLGSQESLSSKMDKPKKPPLQKRTSTLSRLSSRKSQESIPKLSSVDPPNDTKQSDSAKRSVAPRKDIIASVTNRLYSSSNKKKEPVPETSNSPMSQQPPQPPEENSKDESVISAKVKLLELTRRALKAHRRRHAEIQTDLITVTRVKDVCTDVDDLQLKLAEIKEVGTEMESVTYSDVGVYCGPLLDSFEQLSNEVGTNTSLILTRSCGTQSVEDQELQNNEMAERKSPVTTGSFSFTKYLQNADSNSKNSLSNKTFTSSLNINVSRKDSNGKRSVDSASDDSLDDLNQLQVCFSTPDLISNHNSLETHAHASSATKSENVSNKPVEQQNHNKKSEEAQSSFPSLLNENFAISTETCVANCTVTADIRDKVQSVNVTTLYTPEICITKACNERVSPLKRDIPQPINPNVVEVENNLLSATSRSPEILKSIMKYDQKEEGSLDSDVESSFGNTRDSLEWTSKKVRFSGNSLETEKKMVDTMSKFLEEAAKLMTNLTRVASTMEANCSNSYDIQVTVGDPSETPTGSTSRIKRKVSSERRPKRRHNNISTQTSNNTENTSVQTTNDTAQYHNRYESILKESCNKLEHCINVALEKSSGGRRTTSIEREEFLHRFPQPFTCYPGEWNLKNLRGGLGMEGGGNQVNVEDSSLESNPTFSDYGSLPRQKHVKRPVPSSSPSAYLKQLMRIRRQIVKNSREDLLQETKEDSF</sequence>
<feature type="compositionally biased region" description="Polar residues" evidence="4">
    <location>
        <begin position="785"/>
        <end position="805"/>
    </location>
</feature>
<keyword evidence="1 3" id="KW-0547">Nucleotide-binding</keyword>
<dbReference type="SUPFAM" id="SSF52540">
    <property type="entry name" value="P-loop containing nucleoside triphosphate hydrolases"/>
    <property type="match status" value="1"/>
</dbReference>
<dbReference type="PRINTS" id="PR00380">
    <property type="entry name" value="KINESINHEAVY"/>
</dbReference>
<dbReference type="PANTHER" id="PTHR47117">
    <property type="entry name" value="STAR-RELATED LIPID TRANSFER PROTEIN 9"/>
    <property type="match status" value="1"/>
</dbReference>
<evidence type="ECO:0000313" key="7">
    <source>
        <dbReference type="RefSeq" id="XP_025833744.1"/>
    </source>
</evidence>
<gene>
    <name evidence="7" type="primary">LOC108739485</name>
</gene>
<feature type="region of interest" description="Disordered" evidence="4">
    <location>
        <begin position="785"/>
        <end position="817"/>
    </location>
</feature>
<feature type="compositionally biased region" description="Low complexity" evidence="4">
    <location>
        <begin position="497"/>
        <end position="506"/>
    </location>
</feature>
<dbReference type="SMART" id="SM00129">
    <property type="entry name" value="KISc"/>
    <property type="match status" value="1"/>
</dbReference>
<feature type="compositionally biased region" description="Polar residues" evidence="4">
    <location>
        <begin position="1116"/>
        <end position="1132"/>
    </location>
</feature>
<dbReference type="InParanoid" id="A0A7F5RCP4"/>
<dbReference type="AlphaFoldDB" id="A0A7F5RCP4"/>
<dbReference type="PANTHER" id="PTHR47117:SF1">
    <property type="entry name" value="STAR-RELATED LIPID TRANSFER PROTEIN 9"/>
    <property type="match status" value="1"/>
</dbReference>
<feature type="compositionally biased region" description="Low complexity" evidence="4">
    <location>
        <begin position="477"/>
        <end position="486"/>
    </location>
</feature>
<evidence type="ECO:0000256" key="3">
    <source>
        <dbReference type="PROSITE-ProRule" id="PRU00283"/>
    </source>
</evidence>
<dbReference type="GO" id="GO:0003777">
    <property type="term" value="F:microtubule motor activity"/>
    <property type="evidence" value="ECO:0007669"/>
    <property type="project" value="InterPro"/>
</dbReference>
<evidence type="ECO:0000256" key="2">
    <source>
        <dbReference type="ARBA" id="ARBA00022840"/>
    </source>
</evidence>
<dbReference type="GO" id="GO:0005524">
    <property type="term" value="F:ATP binding"/>
    <property type="evidence" value="ECO:0007669"/>
    <property type="project" value="UniProtKB-UniRule"/>
</dbReference>
<dbReference type="InterPro" id="IPR036961">
    <property type="entry name" value="Kinesin_motor_dom_sf"/>
</dbReference>
<feature type="compositionally biased region" description="Basic and acidic residues" evidence="4">
    <location>
        <begin position="528"/>
        <end position="543"/>
    </location>
</feature>
<dbReference type="Gene3D" id="3.40.850.10">
    <property type="entry name" value="Kinesin motor domain"/>
    <property type="match status" value="1"/>
</dbReference>
<dbReference type="RefSeq" id="XP_025833744.1">
    <property type="nucleotide sequence ID" value="XM_025977959.1"/>
</dbReference>
<organism evidence="6 7">
    <name type="scientific">Agrilus planipennis</name>
    <name type="common">Emerald ash borer</name>
    <name type="synonym">Agrilus marcopoli</name>
    <dbReference type="NCBI Taxonomy" id="224129"/>
    <lineage>
        <taxon>Eukaryota</taxon>
        <taxon>Metazoa</taxon>
        <taxon>Ecdysozoa</taxon>
        <taxon>Arthropoda</taxon>
        <taxon>Hexapoda</taxon>
        <taxon>Insecta</taxon>
        <taxon>Pterygota</taxon>
        <taxon>Neoptera</taxon>
        <taxon>Endopterygota</taxon>
        <taxon>Coleoptera</taxon>
        <taxon>Polyphaga</taxon>
        <taxon>Elateriformia</taxon>
        <taxon>Buprestoidea</taxon>
        <taxon>Buprestidae</taxon>
        <taxon>Agrilinae</taxon>
        <taxon>Agrilus</taxon>
    </lineage>
</organism>
<feature type="region of interest" description="Disordered" evidence="4">
    <location>
        <begin position="450"/>
        <end position="587"/>
    </location>
</feature>
<dbReference type="OrthoDB" id="3176171at2759"/>
<dbReference type="PROSITE" id="PS50067">
    <property type="entry name" value="KINESIN_MOTOR_2"/>
    <property type="match status" value="1"/>
</dbReference>
<evidence type="ECO:0000259" key="5">
    <source>
        <dbReference type="PROSITE" id="PS50067"/>
    </source>
</evidence>
<comment type="similarity">
    <text evidence="3">Belongs to the TRAFAC class myosin-kinesin ATPase superfamily. Kinesin family.</text>
</comment>
<feature type="compositionally biased region" description="Low complexity" evidence="4">
    <location>
        <begin position="1021"/>
        <end position="1038"/>
    </location>
</feature>
<accession>A0A7F5RCP4</accession>
<dbReference type="GO" id="GO:0007018">
    <property type="term" value="P:microtubule-based movement"/>
    <property type="evidence" value="ECO:0007669"/>
    <property type="project" value="InterPro"/>
</dbReference>
<reference evidence="7" key="1">
    <citation type="submission" date="2025-08" db="UniProtKB">
        <authorList>
            <consortium name="RefSeq"/>
        </authorList>
    </citation>
    <scope>IDENTIFICATION</scope>
    <source>
        <tissue evidence="7">Entire body</tissue>
    </source>
</reference>
<feature type="region of interest" description="Disordered" evidence="4">
    <location>
        <begin position="989"/>
        <end position="1038"/>
    </location>
</feature>
<dbReference type="Proteomes" id="UP000192223">
    <property type="component" value="Unplaced"/>
</dbReference>
<feature type="region of interest" description="Disordered" evidence="4">
    <location>
        <begin position="1112"/>
        <end position="1153"/>
    </location>
</feature>
<keyword evidence="3" id="KW-0505">Motor protein</keyword>
<name>A0A7F5RCP4_AGRPL</name>
<dbReference type="InterPro" id="IPR027417">
    <property type="entry name" value="P-loop_NTPase"/>
</dbReference>
<feature type="domain" description="Kinesin motor" evidence="5">
    <location>
        <begin position="1"/>
        <end position="306"/>
    </location>
</feature>
<dbReference type="GeneID" id="108739485"/>